<dbReference type="Gene3D" id="3.30.2290.10">
    <property type="entry name" value="PmbA/TldD superfamily"/>
    <property type="match status" value="1"/>
</dbReference>
<dbReference type="PANTHER" id="PTHR43421:SF1">
    <property type="entry name" value="METALLOPROTEASE PMBA"/>
    <property type="match status" value="1"/>
</dbReference>
<dbReference type="Pfam" id="PF19290">
    <property type="entry name" value="PmbA_TldD_2nd"/>
    <property type="match status" value="1"/>
</dbReference>
<keyword evidence="4" id="KW-1185">Reference proteome</keyword>
<name>A0ABY7M4L4_9MOLU</name>
<dbReference type="InterPro" id="IPR045569">
    <property type="entry name" value="Metalloprtase-TldD/E_C"/>
</dbReference>
<dbReference type="InterPro" id="IPR045570">
    <property type="entry name" value="Metalloprtase-TldD/E_cen_dom"/>
</dbReference>
<accession>A0ABY7M4L4</accession>
<evidence type="ECO:0000313" key="3">
    <source>
        <dbReference type="EMBL" id="WBL31453.1"/>
    </source>
</evidence>
<protein>
    <submittedName>
        <fullName evidence="3">Metallopeptidase TldD-related protein</fullName>
    </submittedName>
</protein>
<dbReference type="PANTHER" id="PTHR43421">
    <property type="entry name" value="METALLOPROTEASE PMBA"/>
    <property type="match status" value="1"/>
</dbReference>
<organism evidence="3 4">
    <name type="scientific">Candidatus Phytoplasma sacchari</name>
    <dbReference type="NCBI Taxonomy" id="2609813"/>
    <lineage>
        <taxon>Bacteria</taxon>
        <taxon>Bacillati</taxon>
        <taxon>Mycoplasmatota</taxon>
        <taxon>Mollicutes</taxon>
        <taxon>Acholeplasmatales</taxon>
        <taxon>Acholeplasmataceae</taxon>
        <taxon>Candidatus Phytoplasma</taxon>
        <taxon>16SrXI (Rice yellow dwarf group)</taxon>
    </lineage>
</organism>
<sequence length="443" mass="51245">MNNKLNYEKWFKNAIFEKKFEALEFLINKNKNLTISLENNEITEHTKSLLNTTIIRGLYQEKKSDIYLEKINDNMIEKVLNDLKNQIKFSNLEGKDDIFDGSECYYHNVETNNFDFSKIELKKKYKLLLDLSEKLSKHHLFSKIEKISYSETYFEKKIINSKNLNIRTEENFAEIYIICIFQKNNKIEEISEHFLVKNFKEFNIDEYVKKILEKGEKKINACSLKSDIYDTVFSNKTFAKLLRKFSSIFSGINVHRDLSKLKNKIDCKIASEKVNIIDDPIESSAFFKYKFDDEGVPGKKKIIIEKGILRQFIHNLKTSNIFKTLPTGNFFDNQINMSNCYLKKGSKSIDQIILKIKKGVFINNLIGLHAGINEITGDFSIQAEGFKIEKGKISSPVKMIVVSGNFFNLLNNIKAIANDFEFDFSGFGSASVYVGELSIAGEK</sequence>
<dbReference type="Proteomes" id="UP001210120">
    <property type="component" value="Chromosome"/>
</dbReference>
<dbReference type="Pfam" id="PF19289">
    <property type="entry name" value="PmbA_TldD_3rd"/>
    <property type="match status" value="1"/>
</dbReference>
<feature type="domain" description="Metalloprotease TldD/E C-terminal" evidence="1">
    <location>
        <begin position="229"/>
        <end position="441"/>
    </location>
</feature>
<dbReference type="SUPFAM" id="SSF111283">
    <property type="entry name" value="Putative modulator of DNA gyrase, PmbA/TldD"/>
    <property type="match status" value="1"/>
</dbReference>
<proteinExistence type="predicted"/>
<dbReference type="InterPro" id="IPR036059">
    <property type="entry name" value="TldD/PmbA_sf"/>
</dbReference>
<dbReference type="InterPro" id="IPR035068">
    <property type="entry name" value="TldD/PmbA_N"/>
</dbReference>
<evidence type="ECO:0000259" key="1">
    <source>
        <dbReference type="Pfam" id="PF19289"/>
    </source>
</evidence>
<dbReference type="EMBL" id="CP115156">
    <property type="protein sequence ID" value="WBL31453.1"/>
    <property type="molecule type" value="Genomic_DNA"/>
</dbReference>
<reference evidence="3" key="1">
    <citation type="submission" date="2022-12" db="EMBL/GenBank/DDBJ databases">
        <title>Genomic Characterization of Candidatus Phytoplasma sacchari in China.</title>
        <authorList>
            <person name="Zhang R.-Y."/>
        </authorList>
    </citation>
    <scope>NUCLEOTIDE SEQUENCE [LARGE SCALE GENOMIC DNA]</scope>
    <source>
        <strain evidence="3">SCWL1</strain>
    </source>
</reference>
<dbReference type="InterPro" id="IPR047657">
    <property type="entry name" value="PmbA"/>
</dbReference>
<evidence type="ECO:0000313" key="4">
    <source>
        <dbReference type="Proteomes" id="UP001210120"/>
    </source>
</evidence>
<evidence type="ECO:0000259" key="2">
    <source>
        <dbReference type="Pfam" id="PF19290"/>
    </source>
</evidence>
<feature type="domain" description="Metalloprotease TldD/E central" evidence="2">
    <location>
        <begin position="115"/>
        <end position="213"/>
    </location>
</feature>
<gene>
    <name evidence="3" type="ORF">O7R10_00065</name>
</gene>